<feature type="domain" description="DUF7835" evidence="2">
    <location>
        <begin position="34"/>
        <end position="96"/>
    </location>
</feature>
<sequence>MRGWFPVKAKPPRTPDDGNARNENENAKATRSENDEQQADRTEECPTCVAETPHRVTIEIRTENEQAKHSSFSREPYRVSVCVECGEETVRRMNDA</sequence>
<keyword evidence="4" id="KW-1185">Reference proteome</keyword>
<evidence type="ECO:0000256" key="1">
    <source>
        <dbReference type="SAM" id="MobiDB-lite"/>
    </source>
</evidence>
<dbReference type="Pfam" id="PF25205">
    <property type="entry name" value="DUF7835"/>
    <property type="match status" value="1"/>
</dbReference>
<organism evidence="3 4">
    <name type="scientific">Haladaptatus paucihalophilus DX253</name>
    <dbReference type="NCBI Taxonomy" id="797209"/>
    <lineage>
        <taxon>Archaea</taxon>
        <taxon>Methanobacteriati</taxon>
        <taxon>Methanobacteriota</taxon>
        <taxon>Stenosarchaea group</taxon>
        <taxon>Halobacteria</taxon>
        <taxon>Halobacteriales</taxon>
        <taxon>Haladaptataceae</taxon>
        <taxon>Haladaptatus</taxon>
    </lineage>
</organism>
<dbReference type="AlphaFoldDB" id="A0A1M6P9D8"/>
<evidence type="ECO:0000313" key="3">
    <source>
        <dbReference type="EMBL" id="SHK04502.1"/>
    </source>
</evidence>
<name>A0A1M6P9D8_HALPU</name>
<feature type="compositionally biased region" description="Basic and acidic residues" evidence="1">
    <location>
        <begin position="13"/>
        <end position="44"/>
    </location>
</feature>
<reference evidence="4" key="1">
    <citation type="submission" date="2016-11" db="EMBL/GenBank/DDBJ databases">
        <authorList>
            <person name="Varghese N."/>
            <person name="Submissions S."/>
        </authorList>
    </citation>
    <scope>NUCLEOTIDE SEQUENCE [LARGE SCALE GENOMIC DNA]</scope>
    <source>
        <strain evidence="4">DX253</strain>
    </source>
</reference>
<evidence type="ECO:0000259" key="2">
    <source>
        <dbReference type="Pfam" id="PF25205"/>
    </source>
</evidence>
<proteinExistence type="predicted"/>
<protein>
    <recommendedName>
        <fullName evidence="2">DUF7835 domain-containing protein</fullName>
    </recommendedName>
</protein>
<evidence type="ECO:0000313" key="4">
    <source>
        <dbReference type="Proteomes" id="UP000184203"/>
    </source>
</evidence>
<gene>
    <name evidence="3" type="ORF">SAMN05444342_0383</name>
</gene>
<feature type="region of interest" description="Disordered" evidence="1">
    <location>
        <begin position="1"/>
        <end position="46"/>
    </location>
</feature>
<dbReference type="InterPro" id="IPR057157">
    <property type="entry name" value="DUF7835"/>
</dbReference>
<accession>A0A1M6P9D8</accession>
<dbReference type="EMBL" id="FRAN01000001">
    <property type="protein sequence ID" value="SHK04502.1"/>
    <property type="molecule type" value="Genomic_DNA"/>
</dbReference>
<dbReference type="Proteomes" id="UP000184203">
    <property type="component" value="Unassembled WGS sequence"/>
</dbReference>